<accession>A0ABQ9IN08</accession>
<name>A0ABQ9IN08_9NEOP</name>
<evidence type="ECO:0000313" key="1">
    <source>
        <dbReference type="EMBL" id="KAJ8897877.1"/>
    </source>
</evidence>
<evidence type="ECO:0000313" key="2">
    <source>
        <dbReference type="Proteomes" id="UP001159363"/>
    </source>
</evidence>
<protein>
    <submittedName>
        <fullName evidence="1">Uncharacterized protein</fullName>
    </submittedName>
</protein>
<sequence>MWVCVSCAVEGDSLALPFLVRCALGWMLSFWESRECRQQRGLLASQTCSRLLEFPIRLATTQECSDETGWRLSPPRRITPVGEDSRWRPETLYILQHPSGRQSLTEAAWRVYASEVIYRGQEIAGRQARCSWLEWTRGCETDEVLQTRHLEKGPHVEANGIKNWRSDGLCMEPSTPSLLPGISGVRIEAILFINIRKVLLTVISVWCYFVMFEGIRLNDMDNLSAAETIIFWLHCKETGDVTGASCEIGVACWSCLIKEKEMHEPDMGGKFMGNGGSSFCLRNSFMMRSTSCSQYLRTRVYFTSICVSGIFSLTWRTKNTFLRGWWRPGRGGTILTTGFRAGMSGSPSSPGHDGGNTPKKICRQAASTSTIPTCENPGVNPHGMEPGSPWWEIEDFSQEDVPCFRGLFSISYRRNYYSHKGINISYQQLDEALGLPVRQFTPFLHEYNKARKLKTKYDKTLELHNRCAVDYKEEHMENMFLRKRLSQKTGMVNLIVVDEVEEGDDLGEAVAEGVELAEHVVLGEAEGCLAGQEGLALDDHVRVAVGLVQLDAVQQLGAHLAPLLRPDGLLAAARRVLLARLDHLVRDLHQPRPTFADVHPTQIGNKTTFLKGKETFRCEAQASSDWRSVVPALEALCRLTSLRVVLKASQNQSSDTHKTPYDRVKLCRERNIAIKASERVNVDHESILNLTSGHRVSRLTIDTSPFLLGSAPDPTGWGRPLGVASLWAPLTVKESTGPPPSTTIKIAHDSSLAWKADTPFNNKALGTPGSFQLLLTSVMSLPSSTTRSGKLLGVSYASSSNGASASQTKLESWRHEGGAWCGPADSLTVRGDPKAEFQRGSGATAPDGDCVLRAALHISPSAGRNLLPDFPCARKVRLVRAIKNGVQPRMRNRTQFVMVGGESSDDITTACWRRRCARTHRVVQVECVTAPLHGLDELGIVAGLVVAEGDLAVRVPPVLQQPRAGNLQAHQAHLNLRAQHLLHPLHEHTVIVEKQLTRCKMVYIALHSKHFMLSSTTFNMSHAGGTLNEEWNWLLKCCISQCCTDLVGLQVRYNLRELGASLLPVLQLVLRPTGIVLPSCLPPRRTGFRLPAASLLYFPHVGIVPDDDAGRRVFSWIFRFSRPCIPALLHTHLASP</sequence>
<comment type="caution">
    <text evidence="1">The sequence shown here is derived from an EMBL/GenBank/DDBJ whole genome shotgun (WGS) entry which is preliminary data.</text>
</comment>
<dbReference type="EMBL" id="JARBHB010000001">
    <property type="protein sequence ID" value="KAJ8897877.1"/>
    <property type="molecule type" value="Genomic_DNA"/>
</dbReference>
<gene>
    <name evidence="1" type="ORF">PR048_003234</name>
</gene>
<organism evidence="1 2">
    <name type="scientific">Dryococelus australis</name>
    <dbReference type="NCBI Taxonomy" id="614101"/>
    <lineage>
        <taxon>Eukaryota</taxon>
        <taxon>Metazoa</taxon>
        <taxon>Ecdysozoa</taxon>
        <taxon>Arthropoda</taxon>
        <taxon>Hexapoda</taxon>
        <taxon>Insecta</taxon>
        <taxon>Pterygota</taxon>
        <taxon>Neoptera</taxon>
        <taxon>Polyneoptera</taxon>
        <taxon>Phasmatodea</taxon>
        <taxon>Verophasmatodea</taxon>
        <taxon>Anareolatae</taxon>
        <taxon>Phasmatidae</taxon>
        <taxon>Eurycanthinae</taxon>
        <taxon>Dryococelus</taxon>
    </lineage>
</organism>
<proteinExistence type="predicted"/>
<reference evidence="1 2" key="1">
    <citation type="submission" date="2023-02" db="EMBL/GenBank/DDBJ databases">
        <title>LHISI_Scaffold_Assembly.</title>
        <authorList>
            <person name="Stuart O.P."/>
            <person name="Cleave R."/>
            <person name="Magrath M.J.L."/>
            <person name="Mikheyev A.S."/>
        </authorList>
    </citation>
    <scope>NUCLEOTIDE SEQUENCE [LARGE SCALE GENOMIC DNA]</scope>
    <source>
        <strain evidence="1">Daus_M_001</strain>
        <tissue evidence="1">Leg muscle</tissue>
    </source>
</reference>
<dbReference type="Proteomes" id="UP001159363">
    <property type="component" value="Chromosome 1"/>
</dbReference>
<keyword evidence="2" id="KW-1185">Reference proteome</keyword>